<comment type="caution">
    <text evidence="1">The sequence shown here is derived from an EMBL/GenBank/DDBJ whole genome shotgun (WGS) entry which is preliminary data.</text>
</comment>
<sequence length="152" mass="16675">MAAERVPPQPNFPLAADNLRSVAEQLERCENLPAVDGGARLGDRIERMEALLREIRGMLQGMHRRMDVLDANAVVRIENSTATRRNAQLVSLLSSSNGEPVGGCPGTVAEVLDLQTRDANRLLRDMGLPTHGALDEKRKRILFALGVRTVDL</sequence>
<evidence type="ECO:0000313" key="1">
    <source>
        <dbReference type="EMBL" id="PFH54914.1"/>
    </source>
</evidence>
<dbReference type="OrthoDB" id="5413892at2759"/>
<dbReference type="Proteomes" id="UP000037136">
    <property type="component" value="Unassembled WGS sequence"/>
</dbReference>
<reference evidence="1 2" key="2">
    <citation type="journal article" date="2017" name="Sci. Rep.">
        <title>Ant-infecting Ophiocordyceps genomes reveal a high diversity of potential behavioral manipulation genes and a possible major role for enterotoxins.</title>
        <authorList>
            <person name="de Bekker C."/>
            <person name="Ohm R.A."/>
            <person name="Evans H.C."/>
            <person name="Brachmann A."/>
            <person name="Hughes D.P."/>
        </authorList>
    </citation>
    <scope>NUCLEOTIDE SEQUENCE [LARGE SCALE GENOMIC DNA]</scope>
    <source>
        <strain evidence="1 2">SC16a</strain>
    </source>
</reference>
<name>A0A2A9NZ48_OPHUN</name>
<proteinExistence type="predicted"/>
<reference evidence="1 2" key="1">
    <citation type="journal article" date="2015" name="BMC Genomics">
        <title>Gene expression during zombie ant biting behavior reflects the complexity underlying fungal parasitic behavioral manipulation.</title>
        <authorList>
            <person name="de Bekker C."/>
            <person name="Ohm R.A."/>
            <person name="Loreto R.G."/>
            <person name="Sebastian A."/>
            <person name="Albert I."/>
            <person name="Merrow M."/>
            <person name="Brachmann A."/>
            <person name="Hughes D.P."/>
        </authorList>
    </citation>
    <scope>NUCLEOTIDE SEQUENCE [LARGE SCALE GENOMIC DNA]</scope>
    <source>
        <strain evidence="1 2">SC16a</strain>
    </source>
</reference>
<organism evidence="1 2">
    <name type="scientific">Ophiocordyceps unilateralis</name>
    <name type="common">Zombie-ant fungus</name>
    <name type="synonym">Torrubia unilateralis</name>
    <dbReference type="NCBI Taxonomy" id="268505"/>
    <lineage>
        <taxon>Eukaryota</taxon>
        <taxon>Fungi</taxon>
        <taxon>Dikarya</taxon>
        <taxon>Ascomycota</taxon>
        <taxon>Pezizomycotina</taxon>
        <taxon>Sordariomycetes</taxon>
        <taxon>Hypocreomycetidae</taxon>
        <taxon>Hypocreales</taxon>
        <taxon>Ophiocordycipitaceae</taxon>
        <taxon>Ophiocordyceps</taxon>
    </lineage>
</organism>
<protein>
    <submittedName>
        <fullName evidence="1">Uncharacterized protein</fullName>
    </submittedName>
</protein>
<accession>A0A2A9NZ48</accession>
<dbReference type="EMBL" id="LAZP02001744">
    <property type="protein sequence ID" value="PFH54914.1"/>
    <property type="molecule type" value="Genomic_DNA"/>
</dbReference>
<gene>
    <name evidence="1" type="ORF">XA68_11909</name>
</gene>
<keyword evidence="2" id="KW-1185">Reference proteome</keyword>
<evidence type="ECO:0000313" key="2">
    <source>
        <dbReference type="Proteomes" id="UP000037136"/>
    </source>
</evidence>
<dbReference type="AlphaFoldDB" id="A0A2A9NZ48"/>